<dbReference type="InterPro" id="IPR036383">
    <property type="entry name" value="TSP1_rpt_sf"/>
</dbReference>
<sequence>PCVLSPWSAWSECSVTCGLGIRTRQRMLKSDPAECPEELEQSEKCMLPEC</sequence>
<evidence type="ECO:0000313" key="1">
    <source>
        <dbReference type="EMBL" id="CAG14516.1"/>
    </source>
</evidence>
<dbReference type="EMBL" id="CAAE01023031">
    <property type="protein sequence ID" value="CAG14516.1"/>
    <property type="molecule type" value="Genomic_DNA"/>
</dbReference>
<dbReference type="AlphaFoldDB" id="Q4RAR7"/>
<reference evidence="1" key="1">
    <citation type="journal article" date="2004" name="Nature">
        <title>Genome duplication in the teleost fish Tetraodon nigroviridis reveals the early vertebrate proto-karyotype.</title>
        <authorList>
            <person name="Jaillon O."/>
            <person name="Aury J.-M."/>
            <person name="Brunet F."/>
            <person name="Petit J.-L."/>
            <person name="Stange-Thomann N."/>
            <person name="Mauceli E."/>
            <person name="Bouneau L."/>
            <person name="Fischer C."/>
            <person name="Ozouf-Costaz C."/>
            <person name="Bernot A."/>
            <person name="Nicaud S."/>
            <person name="Jaffe D."/>
            <person name="Fisher S."/>
            <person name="Lutfalla G."/>
            <person name="Dossat C."/>
            <person name="Segurens B."/>
            <person name="Dasilva C."/>
            <person name="Salanoubat M."/>
            <person name="Levy M."/>
            <person name="Boudet N."/>
            <person name="Castellano S."/>
            <person name="Anthouard V."/>
            <person name="Jubin C."/>
            <person name="Castelli V."/>
            <person name="Katinka M."/>
            <person name="Vacherie B."/>
            <person name="Biemont C."/>
            <person name="Skalli Z."/>
            <person name="Cattolico L."/>
            <person name="Poulain J."/>
            <person name="De Berardinis V."/>
            <person name="Cruaud C."/>
            <person name="Duprat S."/>
            <person name="Brottier P."/>
            <person name="Coutanceau J.-P."/>
            <person name="Gouzy J."/>
            <person name="Parra G."/>
            <person name="Lardier G."/>
            <person name="Chapple C."/>
            <person name="McKernan K.J."/>
            <person name="McEwan P."/>
            <person name="Bosak S."/>
            <person name="Kellis M."/>
            <person name="Volff J.-N."/>
            <person name="Guigo R."/>
            <person name="Zody M.C."/>
            <person name="Mesirov J."/>
            <person name="Lindblad-Toh K."/>
            <person name="Birren B."/>
            <person name="Nusbaum C."/>
            <person name="Kahn D."/>
            <person name="Robinson-Rechavi M."/>
            <person name="Laudet V."/>
            <person name="Schachter V."/>
            <person name="Quetier F."/>
            <person name="Saurin W."/>
            <person name="Scarpelli C."/>
            <person name="Wincker P."/>
            <person name="Lander E.S."/>
            <person name="Weissenbach J."/>
            <person name="Roest Crollius H."/>
        </authorList>
    </citation>
    <scope>NUCLEOTIDE SEQUENCE [LARGE SCALE GENOMIC DNA]</scope>
</reference>
<feature type="non-terminal residue" evidence="1">
    <location>
        <position position="1"/>
    </location>
</feature>
<dbReference type="OrthoDB" id="446173at2759"/>
<dbReference type="InterPro" id="IPR000884">
    <property type="entry name" value="TSP1_rpt"/>
</dbReference>
<feature type="non-terminal residue" evidence="1">
    <location>
        <position position="50"/>
    </location>
</feature>
<dbReference type="PROSITE" id="PS50092">
    <property type="entry name" value="TSP1"/>
    <property type="match status" value="1"/>
</dbReference>
<dbReference type="Gene3D" id="2.20.100.10">
    <property type="entry name" value="Thrombospondin type-1 (TSP1) repeat"/>
    <property type="match status" value="1"/>
</dbReference>
<gene>
    <name evidence="1" type="ORF">GSTENG00038796001</name>
</gene>
<dbReference type="PANTHER" id="PTHR11311">
    <property type="entry name" value="SPONDIN"/>
    <property type="match status" value="1"/>
</dbReference>
<organism evidence="1">
    <name type="scientific">Tetraodon nigroviridis</name>
    <name type="common">Spotted green pufferfish</name>
    <name type="synonym">Chelonodon nigroviridis</name>
    <dbReference type="NCBI Taxonomy" id="99883"/>
    <lineage>
        <taxon>Eukaryota</taxon>
        <taxon>Metazoa</taxon>
        <taxon>Chordata</taxon>
        <taxon>Craniata</taxon>
        <taxon>Vertebrata</taxon>
        <taxon>Euteleostomi</taxon>
        <taxon>Actinopterygii</taxon>
        <taxon>Neopterygii</taxon>
        <taxon>Teleostei</taxon>
        <taxon>Neoteleostei</taxon>
        <taxon>Acanthomorphata</taxon>
        <taxon>Eupercaria</taxon>
        <taxon>Tetraodontiformes</taxon>
        <taxon>Tetradontoidea</taxon>
        <taxon>Tetraodontidae</taxon>
        <taxon>Tetraodon</taxon>
    </lineage>
</organism>
<accession>Q4RAR7</accession>
<reference evidence="1" key="2">
    <citation type="submission" date="2004-02" db="EMBL/GenBank/DDBJ databases">
        <authorList>
            <consortium name="Genoscope"/>
            <consortium name="Whitehead Institute Centre for Genome Research"/>
        </authorList>
    </citation>
    <scope>NUCLEOTIDE SEQUENCE</scope>
</reference>
<name>Q4RAR7_TETNG</name>
<dbReference type="InterPro" id="IPR051418">
    <property type="entry name" value="Spondin/Thrombospondin_T1"/>
</dbReference>
<dbReference type="Pfam" id="PF00090">
    <property type="entry name" value="TSP_1"/>
    <property type="match status" value="1"/>
</dbReference>
<dbReference type="SMART" id="SM00209">
    <property type="entry name" value="TSP1"/>
    <property type="match status" value="1"/>
</dbReference>
<dbReference type="KEGG" id="tng:GSTEN00038796G001"/>
<dbReference type="SUPFAM" id="SSF82895">
    <property type="entry name" value="TSP-1 type 1 repeat"/>
    <property type="match status" value="1"/>
</dbReference>
<protein>
    <submittedName>
        <fullName evidence="1">Chromosome undetermined SCAF23031, whole genome shotgun sequence</fullName>
    </submittedName>
</protein>
<dbReference type="PANTHER" id="PTHR11311:SF15">
    <property type="entry name" value="SPONDIN-2"/>
    <property type="match status" value="1"/>
</dbReference>
<proteinExistence type="predicted"/>